<dbReference type="InterPro" id="IPR045269">
    <property type="entry name" value="Atg1-like"/>
</dbReference>
<keyword evidence="1" id="KW-0808">Transferase</keyword>
<reference evidence="8 9" key="1">
    <citation type="submission" date="2019-03" db="EMBL/GenBank/DDBJ databases">
        <title>Single cell metagenomics reveals metabolic interactions within the superorganism composed of flagellate Streblomastix strix and complex community of Bacteroidetes bacteria on its surface.</title>
        <authorList>
            <person name="Treitli S.C."/>
            <person name="Kolisko M."/>
            <person name="Husnik F."/>
            <person name="Keeling P."/>
            <person name="Hampl V."/>
        </authorList>
    </citation>
    <scope>NUCLEOTIDE SEQUENCE [LARGE SCALE GENOMIC DNA]</scope>
    <source>
        <strain evidence="8">ST1C</strain>
    </source>
</reference>
<sequence>ILMEYANAKSLADIAHNPRLNLSRHSLRAIIKQLLEGLRMIHASKVIHRNLKIKSILLNTEHDNLIVKIADFETSNTFKSQHLNISAFGTPEIIAPELFFDAENADNKVDMWSLGVIIFQLVSHQLPIQARSIPELQKKLRERRIDRPANITDDLIWDLLMKLLDFDPKTRISVLEAFQHPFFTSFQALQMDEGWVTKYDMNPSYIPKISEFTDQTNEQKTKEKKKENKKDVLKAKIEEAKVKMHELKEKEKENKRLGKYMSEYSMKPYRKRGAQPVHGRVQSMSFMKPVVIDKNEGNEWLEIKLMENSNEQKQNEQIEEGNQIGREFREKSIGRKERGNETERYDEMNDT</sequence>
<dbReference type="PANTHER" id="PTHR24348">
    <property type="entry name" value="SERINE/THREONINE-PROTEIN KINASE UNC-51-RELATED"/>
    <property type="match status" value="1"/>
</dbReference>
<evidence type="ECO:0000256" key="3">
    <source>
        <dbReference type="ARBA" id="ARBA00022777"/>
    </source>
</evidence>
<evidence type="ECO:0000313" key="8">
    <source>
        <dbReference type="EMBL" id="KAA6365911.1"/>
    </source>
</evidence>
<accession>A0A5J4U7Q5</accession>
<dbReference type="GO" id="GO:0005829">
    <property type="term" value="C:cytosol"/>
    <property type="evidence" value="ECO:0007669"/>
    <property type="project" value="TreeGrafter"/>
</dbReference>
<dbReference type="GO" id="GO:0005776">
    <property type="term" value="C:autophagosome"/>
    <property type="evidence" value="ECO:0007669"/>
    <property type="project" value="TreeGrafter"/>
</dbReference>
<dbReference type="PROSITE" id="PS50011">
    <property type="entry name" value="PROTEIN_KINASE_DOM"/>
    <property type="match status" value="1"/>
</dbReference>
<feature type="compositionally biased region" description="Basic and acidic residues" evidence="6">
    <location>
        <begin position="326"/>
        <end position="351"/>
    </location>
</feature>
<feature type="non-terminal residue" evidence="8">
    <location>
        <position position="351"/>
    </location>
</feature>
<dbReference type="InterPro" id="IPR011009">
    <property type="entry name" value="Kinase-like_dom_sf"/>
</dbReference>
<comment type="caution">
    <text evidence="8">The sequence shown here is derived from an EMBL/GenBank/DDBJ whole genome shotgun (WGS) entry which is preliminary data.</text>
</comment>
<dbReference type="EMBL" id="SNRW01019939">
    <property type="protein sequence ID" value="KAA6365911.1"/>
    <property type="molecule type" value="Genomic_DNA"/>
</dbReference>
<feature type="domain" description="Protein kinase" evidence="7">
    <location>
        <begin position="1"/>
        <end position="183"/>
    </location>
</feature>
<dbReference type="PANTHER" id="PTHR24348:SF22">
    <property type="entry name" value="NON-SPECIFIC SERINE_THREONINE PROTEIN KINASE"/>
    <property type="match status" value="1"/>
</dbReference>
<evidence type="ECO:0000256" key="4">
    <source>
        <dbReference type="ARBA" id="ARBA00022840"/>
    </source>
</evidence>
<evidence type="ECO:0000259" key="7">
    <source>
        <dbReference type="PROSITE" id="PS50011"/>
    </source>
</evidence>
<dbReference type="SUPFAM" id="SSF56112">
    <property type="entry name" value="Protein kinase-like (PK-like)"/>
    <property type="match status" value="1"/>
</dbReference>
<dbReference type="Pfam" id="PF00069">
    <property type="entry name" value="Pkinase"/>
    <property type="match status" value="1"/>
</dbReference>
<gene>
    <name evidence="8" type="ORF">EZS28_038562</name>
</gene>
<dbReference type="GO" id="GO:0000407">
    <property type="term" value="C:phagophore assembly site"/>
    <property type="evidence" value="ECO:0007669"/>
    <property type="project" value="TreeGrafter"/>
</dbReference>
<proteinExistence type="predicted"/>
<dbReference type="AlphaFoldDB" id="A0A5J4U7Q5"/>
<evidence type="ECO:0000256" key="6">
    <source>
        <dbReference type="SAM" id="MobiDB-lite"/>
    </source>
</evidence>
<dbReference type="SMART" id="SM00220">
    <property type="entry name" value="S_TKc"/>
    <property type="match status" value="1"/>
</dbReference>
<keyword evidence="3 8" id="KW-0418">Kinase</keyword>
<evidence type="ECO:0000313" key="9">
    <source>
        <dbReference type="Proteomes" id="UP000324800"/>
    </source>
</evidence>
<dbReference type="GO" id="GO:0016020">
    <property type="term" value="C:membrane"/>
    <property type="evidence" value="ECO:0007669"/>
    <property type="project" value="TreeGrafter"/>
</dbReference>
<protein>
    <submittedName>
        <fullName evidence="8">Putative Serine/Threonine kinase domain protein</fullName>
    </submittedName>
</protein>
<dbReference type="InterPro" id="IPR000719">
    <property type="entry name" value="Prot_kinase_dom"/>
</dbReference>
<feature type="non-terminal residue" evidence="8">
    <location>
        <position position="1"/>
    </location>
</feature>
<evidence type="ECO:0000256" key="5">
    <source>
        <dbReference type="SAM" id="Coils"/>
    </source>
</evidence>
<keyword evidence="2" id="KW-0547">Nucleotide-binding</keyword>
<evidence type="ECO:0000256" key="2">
    <source>
        <dbReference type="ARBA" id="ARBA00022741"/>
    </source>
</evidence>
<feature type="region of interest" description="Disordered" evidence="6">
    <location>
        <begin position="308"/>
        <end position="351"/>
    </location>
</feature>
<keyword evidence="5" id="KW-0175">Coiled coil</keyword>
<dbReference type="GO" id="GO:0005524">
    <property type="term" value="F:ATP binding"/>
    <property type="evidence" value="ECO:0007669"/>
    <property type="project" value="UniProtKB-KW"/>
</dbReference>
<feature type="coiled-coil region" evidence="5">
    <location>
        <begin position="223"/>
        <end position="257"/>
    </location>
</feature>
<keyword evidence="4" id="KW-0067">ATP-binding</keyword>
<dbReference type="GO" id="GO:0010506">
    <property type="term" value="P:regulation of autophagy"/>
    <property type="evidence" value="ECO:0007669"/>
    <property type="project" value="InterPro"/>
</dbReference>
<dbReference type="GO" id="GO:0004674">
    <property type="term" value="F:protein serine/threonine kinase activity"/>
    <property type="evidence" value="ECO:0007669"/>
    <property type="project" value="InterPro"/>
</dbReference>
<organism evidence="8 9">
    <name type="scientific">Streblomastix strix</name>
    <dbReference type="NCBI Taxonomy" id="222440"/>
    <lineage>
        <taxon>Eukaryota</taxon>
        <taxon>Metamonada</taxon>
        <taxon>Preaxostyla</taxon>
        <taxon>Oxymonadida</taxon>
        <taxon>Streblomastigidae</taxon>
        <taxon>Streblomastix</taxon>
    </lineage>
</organism>
<name>A0A5J4U7Q5_9EUKA</name>
<dbReference type="GO" id="GO:0000045">
    <property type="term" value="P:autophagosome assembly"/>
    <property type="evidence" value="ECO:0007669"/>
    <property type="project" value="TreeGrafter"/>
</dbReference>
<dbReference type="Proteomes" id="UP000324800">
    <property type="component" value="Unassembled WGS sequence"/>
</dbReference>
<dbReference type="Gene3D" id="1.10.510.10">
    <property type="entry name" value="Transferase(Phosphotransferase) domain 1"/>
    <property type="match status" value="1"/>
</dbReference>
<evidence type="ECO:0000256" key="1">
    <source>
        <dbReference type="ARBA" id="ARBA00022679"/>
    </source>
</evidence>